<dbReference type="SUPFAM" id="SSF56112">
    <property type="entry name" value="Protein kinase-like (PK-like)"/>
    <property type="match status" value="1"/>
</dbReference>
<dbReference type="Gene3D" id="3.30.200.20">
    <property type="entry name" value="Phosphorylase Kinase, domain 1"/>
    <property type="match status" value="1"/>
</dbReference>
<evidence type="ECO:0000256" key="3">
    <source>
        <dbReference type="ARBA" id="ARBA00022741"/>
    </source>
</evidence>
<keyword evidence="3" id="KW-0547">Nucleotide-binding</keyword>
<dbReference type="EC" id="2.7.11.22" evidence="2"/>
<dbReference type="EMBL" id="JAVRRR010000860">
    <property type="protein sequence ID" value="KAK5140221.1"/>
    <property type="molecule type" value="Genomic_DNA"/>
</dbReference>
<dbReference type="PROSITE" id="PS50011">
    <property type="entry name" value="PROTEIN_KINASE_DOM"/>
    <property type="match status" value="1"/>
</dbReference>
<dbReference type="InterPro" id="IPR000719">
    <property type="entry name" value="Prot_kinase_dom"/>
</dbReference>
<dbReference type="PANTHER" id="PTHR24056">
    <property type="entry name" value="CELL DIVISION PROTEIN KINASE"/>
    <property type="match status" value="1"/>
</dbReference>
<evidence type="ECO:0000256" key="6">
    <source>
        <dbReference type="ARBA" id="ARBA00048367"/>
    </source>
</evidence>
<evidence type="ECO:0000313" key="8">
    <source>
        <dbReference type="EMBL" id="KAK5140221.1"/>
    </source>
</evidence>
<comment type="similarity">
    <text evidence="1">Belongs to the protein kinase superfamily. CMGC Ser/Thr protein kinase family. CDC2/CDKX subfamily.</text>
</comment>
<evidence type="ECO:0000313" key="9">
    <source>
        <dbReference type="Proteomes" id="UP001308179"/>
    </source>
</evidence>
<evidence type="ECO:0000259" key="7">
    <source>
        <dbReference type="PROSITE" id="PS50011"/>
    </source>
</evidence>
<keyword evidence="4" id="KW-0067">ATP-binding</keyword>
<comment type="catalytic activity">
    <reaction evidence="6">
        <text>L-seryl-[protein] + ATP = O-phospho-L-seryl-[protein] + ADP + H(+)</text>
        <dbReference type="Rhea" id="RHEA:17989"/>
        <dbReference type="Rhea" id="RHEA-COMP:9863"/>
        <dbReference type="Rhea" id="RHEA-COMP:11604"/>
        <dbReference type="ChEBI" id="CHEBI:15378"/>
        <dbReference type="ChEBI" id="CHEBI:29999"/>
        <dbReference type="ChEBI" id="CHEBI:30616"/>
        <dbReference type="ChEBI" id="CHEBI:83421"/>
        <dbReference type="ChEBI" id="CHEBI:456216"/>
        <dbReference type="EC" id="2.7.11.22"/>
    </reaction>
</comment>
<feature type="domain" description="Protein kinase" evidence="7">
    <location>
        <begin position="62"/>
        <end position="360"/>
    </location>
</feature>
<name>A0ABR0KYZ1_9PEZI</name>
<protein>
    <recommendedName>
        <fullName evidence="2">cyclin-dependent kinase</fullName>
        <ecNumber evidence="2">2.7.11.22</ecNumber>
    </recommendedName>
</protein>
<dbReference type="InterPro" id="IPR050108">
    <property type="entry name" value="CDK"/>
</dbReference>
<dbReference type="InterPro" id="IPR008271">
    <property type="entry name" value="Ser/Thr_kinase_AS"/>
</dbReference>
<organism evidence="8 9">
    <name type="scientific">Rachicladosporium monterosium</name>
    <dbReference type="NCBI Taxonomy" id="1507873"/>
    <lineage>
        <taxon>Eukaryota</taxon>
        <taxon>Fungi</taxon>
        <taxon>Dikarya</taxon>
        <taxon>Ascomycota</taxon>
        <taxon>Pezizomycotina</taxon>
        <taxon>Dothideomycetes</taxon>
        <taxon>Dothideomycetidae</taxon>
        <taxon>Cladosporiales</taxon>
        <taxon>Cladosporiaceae</taxon>
        <taxon>Rachicladosporium</taxon>
    </lineage>
</organism>
<reference evidence="8 9" key="1">
    <citation type="submission" date="2023-08" db="EMBL/GenBank/DDBJ databases">
        <title>Black Yeasts Isolated from many extreme environments.</title>
        <authorList>
            <person name="Coleine C."/>
            <person name="Stajich J.E."/>
            <person name="Selbmann L."/>
        </authorList>
    </citation>
    <scope>NUCLEOTIDE SEQUENCE [LARGE SCALE GENOMIC DNA]</scope>
    <source>
        <strain evidence="8 9">CCFEE 5386</strain>
    </source>
</reference>
<evidence type="ECO:0000256" key="4">
    <source>
        <dbReference type="ARBA" id="ARBA00022840"/>
    </source>
</evidence>
<dbReference type="GO" id="GO:0004693">
    <property type="term" value="F:cyclin-dependent protein serine/threonine kinase activity"/>
    <property type="evidence" value="ECO:0007669"/>
    <property type="project" value="UniProtKB-EC"/>
</dbReference>
<dbReference type="Proteomes" id="UP001308179">
    <property type="component" value="Unassembled WGS sequence"/>
</dbReference>
<dbReference type="PROSITE" id="PS00108">
    <property type="entry name" value="PROTEIN_KINASE_ST"/>
    <property type="match status" value="1"/>
</dbReference>
<accession>A0ABR0KYZ1</accession>
<keyword evidence="8" id="KW-0808">Transferase</keyword>
<evidence type="ECO:0000256" key="2">
    <source>
        <dbReference type="ARBA" id="ARBA00012425"/>
    </source>
</evidence>
<dbReference type="SMART" id="SM00220">
    <property type="entry name" value="S_TKc"/>
    <property type="match status" value="1"/>
</dbReference>
<dbReference type="PANTHER" id="PTHR24056:SF576">
    <property type="entry name" value="SERINE_THREONINE-PROTEIN KINASE CSK1"/>
    <property type="match status" value="1"/>
</dbReference>
<evidence type="ECO:0000256" key="1">
    <source>
        <dbReference type="ARBA" id="ARBA00006485"/>
    </source>
</evidence>
<sequence>MRGQYARSGSLTRPLQPEYHELVGNTVRSLLDSATHSSDADETAFGDVIPHEPQTGRTFGRYKNAHHYSDGLFSEVFKVVAPSECDETTRSQIVALKVTTPDMMTPPHDSKREAGILIAVKGDHTIPLIETFQQAGGRLVLVFPFMPYGLERLLPSSKLTSTARRTILHDLFSGLAHIHGMGIIHRDIKPSNILLASPSGPAFISDFGIAWSPNDHASEPLNEKILDVGTTCYRPPELLFGHGAYGTKLDMWAAGCVAAQVVCLYGKTLFDAGELGSELALIKSIFETLGTPDLGVWPEAAGFPDWGKMNFTRYPARKWEDILAGADPSAVDFVSQMVVYESGLRLTAEGVRKTSEELWMISNLC</sequence>
<proteinExistence type="inferred from homology"/>
<dbReference type="Gene3D" id="1.10.510.10">
    <property type="entry name" value="Transferase(Phosphotransferase) domain 1"/>
    <property type="match status" value="1"/>
</dbReference>
<keyword evidence="8" id="KW-0418">Kinase</keyword>
<comment type="catalytic activity">
    <reaction evidence="5">
        <text>L-threonyl-[protein] + ATP = O-phospho-L-threonyl-[protein] + ADP + H(+)</text>
        <dbReference type="Rhea" id="RHEA:46608"/>
        <dbReference type="Rhea" id="RHEA-COMP:11060"/>
        <dbReference type="Rhea" id="RHEA-COMP:11605"/>
        <dbReference type="ChEBI" id="CHEBI:15378"/>
        <dbReference type="ChEBI" id="CHEBI:30013"/>
        <dbReference type="ChEBI" id="CHEBI:30616"/>
        <dbReference type="ChEBI" id="CHEBI:61977"/>
        <dbReference type="ChEBI" id="CHEBI:456216"/>
        <dbReference type="EC" id="2.7.11.22"/>
    </reaction>
</comment>
<gene>
    <name evidence="8" type="primary">CSK1</name>
    <name evidence="8" type="ORF">LTR32_006915</name>
</gene>
<comment type="caution">
    <text evidence="8">The sequence shown here is derived from an EMBL/GenBank/DDBJ whole genome shotgun (WGS) entry which is preliminary data.</text>
</comment>
<evidence type="ECO:0000256" key="5">
    <source>
        <dbReference type="ARBA" id="ARBA00047811"/>
    </source>
</evidence>
<dbReference type="InterPro" id="IPR011009">
    <property type="entry name" value="Kinase-like_dom_sf"/>
</dbReference>
<keyword evidence="9" id="KW-1185">Reference proteome</keyword>
<dbReference type="Pfam" id="PF00069">
    <property type="entry name" value="Pkinase"/>
    <property type="match status" value="1"/>
</dbReference>